<reference evidence="1" key="1">
    <citation type="submission" date="2022-08" db="EMBL/GenBank/DDBJ databases">
        <title>Novel sulfate-reducing endosymbionts in the free-living metamonad Anaeramoeba.</title>
        <authorList>
            <person name="Jerlstrom-Hultqvist J."/>
            <person name="Cepicka I."/>
            <person name="Gallot-Lavallee L."/>
            <person name="Salas-Leiva D."/>
            <person name="Curtis B.A."/>
            <person name="Zahonova K."/>
            <person name="Pipaliya S."/>
            <person name="Dacks J."/>
            <person name="Roger A.J."/>
        </authorList>
    </citation>
    <scope>NUCLEOTIDE SEQUENCE</scope>
    <source>
        <strain evidence="1">Schooner1</strain>
    </source>
</reference>
<protein>
    <submittedName>
        <fullName evidence="1">Uncharacterized protein</fullName>
    </submittedName>
</protein>
<comment type="caution">
    <text evidence="1">The sequence shown here is derived from an EMBL/GenBank/DDBJ whole genome shotgun (WGS) entry which is preliminary data.</text>
</comment>
<gene>
    <name evidence="1" type="ORF">M0813_20917</name>
</gene>
<keyword evidence="2" id="KW-1185">Reference proteome</keyword>
<name>A0ABQ8YJQ9_9EUKA</name>
<dbReference type="Proteomes" id="UP001150062">
    <property type="component" value="Unassembled WGS sequence"/>
</dbReference>
<evidence type="ECO:0000313" key="2">
    <source>
        <dbReference type="Proteomes" id="UP001150062"/>
    </source>
</evidence>
<dbReference type="EMBL" id="JAOAOG010000158">
    <property type="protein sequence ID" value="KAJ6244826.1"/>
    <property type="molecule type" value="Genomic_DNA"/>
</dbReference>
<evidence type="ECO:0000313" key="1">
    <source>
        <dbReference type="EMBL" id="KAJ6244826.1"/>
    </source>
</evidence>
<proteinExistence type="predicted"/>
<sequence>MNEGYEKRKQDYSNKNYFEKQSQVFLELVPLNIQDQCLNIGATTASSYKLLQRFSDLFPTSIKFKYENEKVREIKFPRNWKYAISHCRCINSKSFIDNIRRNGKSFNLFPRHCKEFYCYTLSKKSRKRTKKINSKYLIHLPNLEKKKFNSYKMKKTILSFKEKNKQKATHLNIESTKTAQVNDLSNIQLHQNNSDSINILQDPEIVNHKKNFIKTLVFLLQDLKNQNYD</sequence>
<accession>A0ABQ8YJQ9</accession>
<organism evidence="1 2">
    <name type="scientific">Anaeramoeba flamelloides</name>
    <dbReference type="NCBI Taxonomy" id="1746091"/>
    <lineage>
        <taxon>Eukaryota</taxon>
        <taxon>Metamonada</taxon>
        <taxon>Anaeramoebidae</taxon>
        <taxon>Anaeramoeba</taxon>
    </lineage>
</organism>